<organism evidence="1 2">
    <name type="scientific">Cloacibacterium normanense</name>
    <dbReference type="NCBI Taxonomy" id="237258"/>
    <lineage>
        <taxon>Bacteria</taxon>
        <taxon>Pseudomonadati</taxon>
        <taxon>Bacteroidota</taxon>
        <taxon>Flavobacteriia</taxon>
        <taxon>Flavobacteriales</taxon>
        <taxon>Weeksellaceae</taxon>
    </lineage>
</organism>
<dbReference type="EMBL" id="MKGI01000013">
    <property type="protein sequence ID" value="OEL11914.1"/>
    <property type="molecule type" value="Genomic_DNA"/>
</dbReference>
<dbReference type="PATRIC" id="fig|237258.4.peg.1517"/>
<sequence length="434" mass="43727">MTITYTNNNGCSTTTTVTVNNCIDAVNDNFGNVNPGNSTASVILNDFNNGSAAVIGTAAGQVSIKTATDAAGTAGAWPAGFTLNADGTITVAAGTAAGTYTLYYTICNQTAGSPCDTAAVTLTVPPTIDAINGSQTVNSGSTGTSVLANDTIQNGTAGSVTLGATGNATISQTNTTNAGVNIDTATGNVVVSPGTPAGTYTITYEICTKATPVTCDTATEVVTVPNLLDAVNDTYGSVTPGTSTISVIANDKNIAGTAAVIGGAAGQVSIKTATDAAGTAGAWPAGFTLNTDGTITVAANVSGGTFTLYYTICNQTAGSPCDTATVTLFIPLCYKPAQTTGTALDTNHGITALGRAGDDNSNWPMVRKGAWTVLEAKTKGFVVNRLTDAQITAIPNADLREGMMVYNITQDCLQINIDGTATGWRCFNTQTCPD</sequence>
<gene>
    <name evidence="1" type="ORF">BHF72_1565</name>
</gene>
<accession>A0A1E5UG88</accession>
<proteinExistence type="predicted"/>
<keyword evidence="2" id="KW-1185">Reference proteome</keyword>
<protein>
    <submittedName>
        <fullName evidence="1">Uncharacterized protein</fullName>
    </submittedName>
</protein>
<name>A0A1E5UG88_9FLAO</name>
<evidence type="ECO:0000313" key="2">
    <source>
        <dbReference type="Proteomes" id="UP000095601"/>
    </source>
</evidence>
<comment type="caution">
    <text evidence="1">The sequence shown here is derived from an EMBL/GenBank/DDBJ whole genome shotgun (WGS) entry which is preliminary data.</text>
</comment>
<evidence type="ECO:0000313" key="1">
    <source>
        <dbReference type="EMBL" id="OEL11914.1"/>
    </source>
</evidence>
<dbReference type="STRING" id="237258.SAMN04489756_12350"/>
<reference evidence="1 2" key="1">
    <citation type="submission" date="2016-09" db="EMBL/GenBank/DDBJ databases">
        <authorList>
            <person name="Capua I."/>
            <person name="De Benedictis P."/>
            <person name="Joannis T."/>
            <person name="Lombin L.H."/>
            <person name="Cattoli G."/>
        </authorList>
    </citation>
    <scope>NUCLEOTIDE SEQUENCE [LARGE SCALE GENOMIC DNA]</scope>
    <source>
        <strain evidence="1 2">NRS-1</strain>
    </source>
</reference>
<dbReference type="Proteomes" id="UP000095601">
    <property type="component" value="Unassembled WGS sequence"/>
</dbReference>
<dbReference type="AlphaFoldDB" id="A0A1E5UG88"/>